<protein>
    <submittedName>
        <fullName evidence="2">Uncharacterized protein</fullName>
    </submittedName>
</protein>
<gene>
    <name evidence="2" type="ORF">LPB138_15115</name>
</gene>
<proteinExistence type="predicted"/>
<evidence type="ECO:0000313" key="2">
    <source>
        <dbReference type="EMBL" id="AOW21936.1"/>
    </source>
</evidence>
<keyword evidence="1" id="KW-0732">Signal</keyword>
<evidence type="ECO:0000256" key="1">
    <source>
        <dbReference type="SAM" id="SignalP"/>
    </source>
</evidence>
<dbReference type="STRING" id="1850246.LPB138_15115"/>
<keyword evidence="3" id="KW-1185">Reference proteome</keyword>
<dbReference type="OrthoDB" id="750023at2"/>
<feature type="chain" id="PRO_5009111015" evidence="1">
    <location>
        <begin position="21"/>
        <end position="233"/>
    </location>
</feature>
<dbReference type="RefSeq" id="WP_070238096.1">
    <property type="nucleotide sequence ID" value="NZ_CP017478.1"/>
</dbReference>
<sequence length="233" mass="27797">MKKGILFIAAMLLLVSVSEANNNGRINSRMGYTNVYDAQPIQFKEKGIQFYVFLDGQFDFSTRPNRNFNNQYKNLNSRRNLRIINNRGLRIERDYRGRIRRVGNVPINYNRLGKVTRIGSVFIGYDFRQVSQVGGLNVLYNHWGDARYIGQVKYNNHRFNGNFSVYNTWNTWEYDFNNDFFLRSNFRNDFESFHEDDNYLYYRSKGVKKGKKGNVIKRKKNKQKVFPNKNTRR</sequence>
<dbReference type="AlphaFoldDB" id="A0A1D8PBJ2"/>
<dbReference type="KEGG" id="lul:LPB138_15115"/>
<reference evidence="2 3" key="1">
    <citation type="submission" date="2016-10" db="EMBL/GenBank/DDBJ databases">
        <title>Lutibacter sp. LPB0138, isolated from marine gastropod.</title>
        <authorList>
            <person name="Kim E."/>
            <person name="Yi H."/>
        </authorList>
    </citation>
    <scope>NUCLEOTIDE SEQUENCE [LARGE SCALE GENOMIC DNA]</scope>
    <source>
        <strain evidence="2 3">LPB0138</strain>
    </source>
</reference>
<dbReference type="Proteomes" id="UP000176050">
    <property type="component" value="Chromosome"/>
</dbReference>
<name>A0A1D8PBJ2_9FLAO</name>
<feature type="signal peptide" evidence="1">
    <location>
        <begin position="1"/>
        <end position="20"/>
    </location>
</feature>
<organism evidence="2 3">
    <name type="scientific">Urechidicola croceus</name>
    <dbReference type="NCBI Taxonomy" id="1850246"/>
    <lineage>
        <taxon>Bacteria</taxon>
        <taxon>Pseudomonadati</taxon>
        <taxon>Bacteroidota</taxon>
        <taxon>Flavobacteriia</taxon>
        <taxon>Flavobacteriales</taxon>
        <taxon>Flavobacteriaceae</taxon>
        <taxon>Urechidicola</taxon>
    </lineage>
</organism>
<accession>A0A1D8PBJ2</accession>
<dbReference type="EMBL" id="CP017478">
    <property type="protein sequence ID" value="AOW21936.1"/>
    <property type="molecule type" value="Genomic_DNA"/>
</dbReference>
<evidence type="ECO:0000313" key="3">
    <source>
        <dbReference type="Proteomes" id="UP000176050"/>
    </source>
</evidence>